<protein>
    <submittedName>
        <fullName evidence="1">Uncharacterized protein</fullName>
    </submittedName>
</protein>
<dbReference type="Proteomes" id="UP001500751">
    <property type="component" value="Unassembled WGS sequence"/>
</dbReference>
<sequence>MSDGVEYVVVISGTETMAALAAGLNEIEVDADVAELQGLGGSIDEWMIAGTVASHVVARLLKAVHPFVDGRRIKSIKAGDIEIVRPRPEDVAKVLDLLAKQPER</sequence>
<organism evidence="1 2">
    <name type="scientific">Catenulispora yoronensis</name>
    <dbReference type="NCBI Taxonomy" id="450799"/>
    <lineage>
        <taxon>Bacteria</taxon>
        <taxon>Bacillati</taxon>
        <taxon>Actinomycetota</taxon>
        <taxon>Actinomycetes</taxon>
        <taxon>Catenulisporales</taxon>
        <taxon>Catenulisporaceae</taxon>
        <taxon>Catenulispora</taxon>
    </lineage>
</organism>
<reference evidence="2" key="1">
    <citation type="journal article" date="2019" name="Int. J. Syst. Evol. Microbiol.">
        <title>The Global Catalogue of Microorganisms (GCM) 10K type strain sequencing project: providing services to taxonomists for standard genome sequencing and annotation.</title>
        <authorList>
            <consortium name="The Broad Institute Genomics Platform"/>
            <consortium name="The Broad Institute Genome Sequencing Center for Infectious Disease"/>
            <person name="Wu L."/>
            <person name="Ma J."/>
        </authorList>
    </citation>
    <scope>NUCLEOTIDE SEQUENCE [LARGE SCALE GENOMIC DNA]</scope>
    <source>
        <strain evidence="2">JCM 16014</strain>
    </source>
</reference>
<proteinExistence type="predicted"/>
<dbReference type="RefSeq" id="WP_344664099.1">
    <property type="nucleotide sequence ID" value="NZ_BAAAQN010000003.1"/>
</dbReference>
<evidence type="ECO:0000313" key="1">
    <source>
        <dbReference type="EMBL" id="GAA2015232.1"/>
    </source>
</evidence>
<keyword evidence="2" id="KW-1185">Reference proteome</keyword>
<name>A0ABP5F2N8_9ACTN</name>
<accession>A0ABP5F2N8</accession>
<evidence type="ECO:0000313" key="2">
    <source>
        <dbReference type="Proteomes" id="UP001500751"/>
    </source>
</evidence>
<dbReference type="EMBL" id="BAAAQN010000003">
    <property type="protein sequence ID" value="GAA2015232.1"/>
    <property type="molecule type" value="Genomic_DNA"/>
</dbReference>
<comment type="caution">
    <text evidence="1">The sequence shown here is derived from an EMBL/GenBank/DDBJ whole genome shotgun (WGS) entry which is preliminary data.</text>
</comment>
<gene>
    <name evidence="1" type="ORF">GCM10009839_08010</name>
</gene>